<dbReference type="Proteomes" id="UP000693970">
    <property type="component" value="Unassembled WGS sequence"/>
</dbReference>
<organism evidence="2 3">
    <name type="scientific">Nitzschia inconspicua</name>
    <dbReference type="NCBI Taxonomy" id="303405"/>
    <lineage>
        <taxon>Eukaryota</taxon>
        <taxon>Sar</taxon>
        <taxon>Stramenopiles</taxon>
        <taxon>Ochrophyta</taxon>
        <taxon>Bacillariophyta</taxon>
        <taxon>Bacillariophyceae</taxon>
        <taxon>Bacillariophycidae</taxon>
        <taxon>Bacillariales</taxon>
        <taxon>Bacillariaceae</taxon>
        <taxon>Nitzschia</taxon>
    </lineage>
</organism>
<dbReference type="PANTHER" id="PTHR11504:SF0">
    <property type="entry name" value="CYTOCHROME C OXIDASE SUBUNIT"/>
    <property type="match status" value="1"/>
</dbReference>
<keyword evidence="3" id="KW-1185">Reference proteome</keyword>
<dbReference type="GO" id="GO:0030234">
    <property type="term" value="F:enzyme regulator activity"/>
    <property type="evidence" value="ECO:0007669"/>
    <property type="project" value="TreeGrafter"/>
</dbReference>
<sequence>MSLLAARTFARSLAVRRAPMLAARRNIQTVPKIGTEAEMQQQAIEQIRARIAYQKEIMAAKPHKSFDEEWKELWTWIKISIFVCGPVVVFGVLKDFAIEEHHHRPDGPLPEYMGIRSKEFPWECGQCDLMDLSCWKKCRAEKS</sequence>
<reference evidence="2" key="2">
    <citation type="submission" date="2021-04" db="EMBL/GenBank/DDBJ databases">
        <authorList>
            <person name="Podell S."/>
        </authorList>
    </citation>
    <scope>NUCLEOTIDE SEQUENCE</scope>
    <source>
        <strain evidence="2">Hildebrandi</strain>
    </source>
</reference>
<reference evidence="2" key="1">
    <citation type="journal article" date="2021" name="Sci. Rep.">
        <title>Diploid genomic architecture of Nitzschia inconspicua, an elite biomass production diatom.</title>
        <authorList>
            <person name="Oliver A."/>
            <person name="Podell S."/>
            <person name="Pinowska A."/>
            <person name="Traller J.C."/>
            <person name="Smith S.R."/>
            <person name="McClure R."/>
            <person name="Beliaev A."/>
            <person name="Bohutskyi P."/>
            <person name="Hill E.A."/>
            <person name="Rabines A."/>
            <person name="Zheng H."/>
            <person name="Allen L.Z."/>
            <person name="Kuo A."/>
            <person name="Grigoriev I.V."/>
            <person name="Allen A.E."/>
            <person name="Hazlebeck D."/>
            <person name="Allen E.E."/>
        </authorList>
    </citation>
    <scope>NUCLEOTIDE SEQUENCE</scope>
    <source>
        <strain evidence="2">Hildebrandi</strain>
    </source>
</reference>
<gene>
    <name evidence="2" type="ORF">IV203_027412</name>
    <name evidence="1" type="ORF">IV203_033110</name>
</gene>
<evidence type="ECO:0000313" key="1">
    <source>
        <dbReference type="EMBL" id="KAG7345579.1"/>
    </source>
</evidence>
<accession>A0A9K3LYX4</accession>
<dbReference type="OrthoDB" id="5947505at2759"/>
<evidence type="ECO:0000313" key="3">
    <source>
        <dbReference type="Proteomes" id="UP000693970"/>
    </source>
</evidence>
<dbReference type="EMBL" id="JAGRRH010000022">
    <property type="protein sequence ID" value="KAG7345579.1"/>
    <property type="molecule type" value="Genomic_DNA"/>
</dbReference>
<dbReference type="InterPro" id="IPR001349">
    <property type="entry name" value="Cyt_c_oxidase_su6a"/>
</dbReference>
<dbReference type="GO" id="GO:0006123">
    <property type="term" value="P:mitochondrial electron transport, cytochrome c to oxygen"/>
    <property type="evidence" value="ECO:0007669"/>
    <property type="project" value="TreeGrafter"/>
</dbReference>
<dbReference type="AlphaFoldDB" id="A0A9K3LYX4"/>
<proteinExistence type="predicted"/>
<evidence type="ECO:0008006" key="4">
    <source>
        <dbReference type="Google" id="ProtNLM"/>
    </source>
</evidence>
<evidence type="ECO:0000313" key="2">
    <source>
        <dbReference type="EMBL" id="KAG7369666.1"/>
    </source>
</evidence>
<dbReference type="PANTHER" id="PTHR11504">
    <property type="entry name" value="CYTOCHROME C OXIDASE POLYPEPTIDE VIA"/>
    <property type="match status" value="1"/>
</dbReference>
<dbReference type="GO" id="GO:0005743">
    <property type="term" value="C:mitochondrial inner membrane"/>
    <property type="evidence" value="ECO:0007669"/>
    <property type="project" value="InterPro"/>
</dbReference>
<name>A0A9K3LYX4_9STRA</name>
<dbReference type="EMBL" id="JAGRRH010000005">
    <property type="protein sequence ID" value="KAG7369666.1"/>
    <property type="molecule type" value="Genomic_DNA"/>
</dbReference>
<comment type="caution">
    <text evidence="2">The sequence shown here is derived from an EMBL/GenBank/DDBJ whole genome shotgun (WGS) entry which is preliminary data.</text>
</comment>
<protein>
    <recommendedName>
        <fullName evidence="4">Cytochrome c oxidase subunit</fullName>
    </recommendedName>
</protein>